<evidence type="ECO:0000313" key="5">
    <source>
        <dbReference type="EMBL" id="MFD0962287.1"/>
    </source>
</evidence>
<comment type="catalytic activity">
    <reaction evidence="3">
        <text>3',5'-cyclic UMP + H2O = UMP + H(+)</text>
        <dbReference type="Rhea" id="RHEA:70575"/>
        <dbReference type="ChEBI" id="CHEBI:15377"/>
        <dbReference type="ChEBI" id="CHEBI:15378"/>
        <dbReference type="ChEBI" id="CHEBI:57865"/>
        <dbReference type="ChEBI" id="CHEBI:184387"/>
    </reaction>
    <physiologicalReaction direction="left-to-right" evidence="3">
        <dbReference type="Rhea" id="RHEA:70576"/>
    </physiologicalReaction>
</comment>
<name>A0ABW3HY73_9BACL</name>
<dbReference type="Proteomes" id="UP001596989">
    <property type="component" value="Unassembled WGS sequence"/>
</dbReference>
<organism evidence="5 6">
    <name type="scientific">Paenibacillus chungangensis</name>
    <dbReference type="NCBI Taxonomy" id="696535"/>
    <lineage>
        <taxon>Bacteria</taxon>
        <taxon>Bacillati</taxon>
        <taxon>Bacillota</taxon>
        <taxon>Bacilli</taxon>
        <taxon>Bacillales</taxon>
        <taxon>Paenibacillaceae</taxon>
        <taxon>Paenibacillus</taxon>
    </lineage>
</organism>
<dbReference type="Pfam" id="PF21221">
    <property type="entry name" value="B_lactamase-like_C"/>
    <property type="match status" value="1"/>
</dbReference>
<dbReference type="InterPro" id="IPR050662">
    <property type="entry name" value="Sec-metab_biosynth-thioest"/>
</dbReference>
<comment type="function">
    <text evidence="2">Counteracts the endogenous Pycsar antiviral defense system. Phosphodiesterase that enables metal-dependent hydrolysis of host cyclic nucleotide Pycsar defense signals such as cCMP and cUMP.</text>
</comment>
<dbReference type="SMART" id="SM00849">
    <property type="entry name" value="Lactamase_B"/>
    <property type="match status" value="1"/>
</dbReference>
<comment type="catalytic activity">
    <reaction evidence="1">
        <text>3',5'-cyclic CMP + H2O = CMP + H(+)</text>
        <dbReference type="Rhea" id="RHEA:72675"/>
        <dbReference type="ChEBI" id="CHEBI:15377"/>
        <dbReference type="ChEBI" id="CHEBI:15378"/>
        <dbReference type="ChEBI" id="CHEBI:58003"/>
        <dbReference type="ChEBI" id="CHEBI:60377"/>
    </reaction>
    <physiologicalReaction direction="left-to-right" evidence="1">
        <dbReference type="Rhea" id="RHEA:72676"/>
    </physiologicalReaction>
</comment>
<dbReference type="CDD" id="cd07725">
    <property type="entry name" value="TTHA1429-like_MBL-fold"/>
    <property type="match status" value="1"/>
</dbReference>
<dbReference type="InterPro" id="IPR036388">
    <property type="entry name" value="WH-like_DNA-bd_sf"/>
</dbReference>
<dbReference type="Gene3D" id="1.10.10.10">
    <property type="entry name" value="Winged helix-like DNA-binding domain superfamily/Winged helix DNA-binding domain"/>
    <property type="match status" value="1"/>
</dbReference>
<dbReference type="InterPro" id="IPR001279">
    <property type="entry name" value="Metallo-B-lactamas"/>
</dbReference>
<dbReference type="Pfam" id="PF00753">
    <property type="entry name" value="Lactamase_B"/>
    <property type="match status" value="1"/>
</dbReference>
<evidence type="ECO:0000256" key="1">
    <source>
        <dbReference type="ARBA" id="ARBA00034221"/>
    </source>
</evidence>
<protein>
    <submittedName>
        <fullName evidence="5">MBL fold metallo-hydrolase</fullName>
    </submittedName>
</protein>
<keyword evidence="6" id="KW-1185">Reference proteome</keyword>
<gene>
    <name evidence="5" type="ORF">ACFQ2I_23375</name>
</gene>
<dbReference type="InterPro" id="IPR036866">
    <property type="entry name" value="RibonucZ/Hydroxyglut_hydro"/>
</dbReference>
<proteinExistence type="predicted"/>
<dbReference type="EMBL" id="JBHTJZ010000073">
    <property type="protein sequence ID" value="MFD0962287.1"/>
    <property type="molecule type" value="Genomic_DNA"/>
</dbReference>
<comment type="caution">
    <text evidence="5">The sequence shown here is derived from an EMBL/GenBank/DDBJ whole genome shotgun (WGS) entry which is preliminary data.</text>
</comment>
<feature type="domain" description="Metallo-beta-lactamase" evidence="4">
    <location>
        <begin position="25"/>
        <end position="238"/>
    </location>
</feature>
<dbReference type="RefSeq" id="WP_377568798.1">
    <property type="nucleotide sequence ID" value="NZ_JBHTJZ010000073.1"/>
</dbReference>
<evidence type="ECO:0000313" key="6">
    <source>
        <dbReference type="Proteomes" id="UP001596989"/>
    </source>
</evidence>
<sequence length="334" mass="38076">MSRYIIQLPEGWLQVKAPLPFSLKWVNSYVIPEHKGYTIVDPGLRTDETIAVWREVMEERGILWADISRIVLTHQHPDHYGLSGYMQERSGAPVYMSSRAHAYARRLWGEDSDYPGALETLFLQHGMPDALVGDITRNLSEFVSRVSPQPVVQYIEAGDELRLGDRLWQLIDAPGHAFGGLCFYQRELRWMICGDQVLPHITPNVSVVPGEERDPLGCFLQSLEELKAWEVSLALPGHRDPFTGFRERLEQLQGHHDRRLAAMEELLRNSAMNAFELCESSFGSHLRRNPHNLRFAMAETLAHLFHLEGKGKAVATFQDGVYRYLAGRDICSIN</sequence>
<accession>A0ABW3HY73</accession>
<evidence type="ECO:0000256" key="3">
    <source>
        <dbReference type="ARBA" id="ARBA00048505"/>
    </source>
</evidence>
<dbReference type="SUPFAM" id="SSF56281">
    <property type="entry name" value="Metallo-hydrolase/oxidoreductase"/>
    <property type="match status" value="1"/>
</dbReference>
<reference evidence="6" key="1">
    <citation type="journal article" date="2019" name="Int. J. Syst. Evol. Microbiol.">
        <title>The Global Catalogue of Microorganisms (GCM) 10K type strain sequencing project: providing services to taxonomists for standard genome sequencing and annotation.</title>
        <authorList>
            <consortium name="The Broad Institute Genomics Platform"/>
            <consortium name="The Broad Institute Genome Sequencing Center for Infectious Disease"/>
            <person name="Wu L."/>
            <person name="Ma J."/>
        </authorList>
    </citation>
    <scope>NUCLEOTIDE SEQUENCE [LARGE SCALE GENOMIC DNA]</scope>
    <source>
        <strain evidence="6">CCUG 59129</strain>
    </source>
</reference>
<dbReference type="PANTHER" id="PTHR23131:SF4">
    <property type="entry name" value="METALLO-BETA-LACTAMASE SUPERFAMILY POTEIN"/>
    <property type="match status" value="1"/>
</dbReference>
<evidence type="ECO:0000256" key="2">
    <source>
        <dbReference type="ARBA" id="ARBA00034301"/>
    </source>
</evidence>
<dbReference type="InterPro" id="IPR048933">
    <property type="entry name" value="B_lactamase-like_C"/>
</dbReference>
<evidence type="ECO:0000259" key="4">
    <source>
        <dbReference type="SMART" id="SM00849"/>
    </source>
</evidence>
<dbReference type="PANTHER" id="PTHR23131">
    <property type="entry name" value="ENDORIBONUCLEASE LACTB2"/>
    <property type="match status" value="1"/>
</dbReference>
<dbReference type="Gene3D" id="3.60.15.10">
    <property type="entry name" value="Ribonuclease Z/Hydroxyacylglutathione hydrolase-like"/>
    <property type="match status" value="1"/>
</dbReference>